<proteinExistence type="predicted"/>
<keyword evidence="7" id="KW-1185">Reference proteome</keyword>
<keyword evidence="1" id="KW-0880">Kelch repeat</keyword>
<feature type="domain" description="RING-type" evidence="5">
    <location>
        <begin position="6"/>
        <end position="46"/>
    </location>
</feature>
<gene>
    <name evidence="6" type="ORF">CBOVIS_LOCUS690</name>
</gene>
<name>A0A8S1E6V4_9PELO</name>
<reference evidence="6 7" key="1">
    <citation type="submission" date="2020-04" db="EMBL/GenBank/DDBJ databases">
        <authorList>
            <person name="Laetsch R D."/>
            <person name="Stevens L."/>
            <person name="Kumar S."/>
            <person name="Blaxter L. M."/>
        </authorList>
    </citation>
    <scope>NUCLEOTIDE SEQUENCE [LARGE SCALE GENOMIC DNA]</scope>
</reference>
<dbReference type="SUPFAM" id="SSF57850">
    <property type="entry name" value="RING/U-box"/>
    <property type="match status" value="1"/>
</dbReference>
<dbReference type="Pfam" id="PF01344">
    <property type="entry name" value="Kelch_1"/>
    <property type="match status" value="5"/>
</dbReference>
<dbReference type="Gene3D" id="3.30.40.10">
    <property type="entry name" value="Zinc/RING finger domain, C3HC4 (zinc finger)"/>
    <property type="match status" value="1"/>
</dbReference>
<comment type="caution">
    <text evidence="6">The sequence shown here is derived from an EMBL/GenBank/DDBJ whole genome shotgun (WGS) entry which is preliminary data.</text>
</comment>
<dbReference type="AlphaFoldDB" id="A0A8S1E6V4"/>
<dbReference type="InterPro" id="IPR001841">
    <property type="entry name" value="Znf_RING"/>
</dbReference>
<dbReference type="InterPro" id="IPR013083">
    <property type="entry name" value="Znf_RING/FYVE/PHD"/>
</dbReference>
<dbReference type="SMART" id="SM00612">
    <property type="entry name" value="Kelch"/>
    <property type="match status" value="5"/>
</dbReference>
<dbReference type="InterPro" id="IPR015915">
    <property type="entry name" value="Kelch-typ_b-propeller"/>
</dbReference>
<dbReference type="Gene3D" id="2.120.10.80">
    <property type="entry name" value="Kelch-type beta propeller"/>
    <property type="match status" value="2"/>
</dbReference>
<dbReference type="PANTHER" id="PTHR45632:SF17">
    <property type="entry name" value="KELCH-LIKE PROTEIN 31"/>
    <property type="match status" value="1"/>
</dbReference>
<dbReference type="GO" id="GO:0008270">
    <property type="term" value="F:zinc ion binding"/>
    <property type="evidence" value="ECO:0007669"/>
    <property type="project" value="UniProtKB-KW"/>
</dbReference>
<evidence type="ECO:0000256" key="4">
    <source>
        <dbReference type="PROSITE-ProRule" id="PRU00175"/>
    </source>
</evidence>
<keyword evidence="2 4" id="KW-0479">Metal-binding</keyword>
<dbReference type="InterPro" id="IPR006652">
    <property type="entry name" value="Kelch_1"/>
</dbReference>
<evidence type="ECO:0000256" key="1">
    <source>
        <dbReference type="ARBA" id="ARBA00022441"/>
    </source>
</evidence>
<dbReference type="SUPFAM" id="SSF117281">
    <property type="entry name" value="Kelch motif"/>
    <property type="match status" value="1"/>
</dbReference>
<dbReference type="EMBL" id="CADEPM010000001">
    <property type="protein sequence ID" value="CAB3397249.1"/>
    <property type="molecule type" value="Genomic_DNA"/>
</dbReference>
<evidence type="ECO:0000313" key="6">
    <source>
        <dbReference type="EMBL" id="CAB3397249.1"/>
    </source>
</evidence>
<dbReference type="PANTHER" id="PTHR45632">
    <property type="entry name" value="LD33804P"/>
    <property type="match status" value="1"/>
</dbReference>
<accession>A0A8S1E6V4</accession>
<evidence type="ECO:0000256" key="3">
    <source>
        <dbReference type="ARBA" id="ARBA00022833"/>
    </source>
</evidence>
<evidence type="ECO:0000256" key="2">
    <source>
        <dbReference type="ARBA" id="ARBA00022771"/>
    </source>
</evidence>
<dbReference type="PRINTS" id="PR00501">
    <property type="entry name" value="KELCHREPEAT"/>
</dbReference>
<protein>
    <recommendedName>
        <fullName evidence="5">RING-type domain-containing protein</fullName>
    </recommendedName>
</protein>
<dbReference type="PROSITE" id="PS50089">
    <property type="entry name" value="ZF_RING_2"/>
    <property type="match status" value="1"/>
</dbReference>
<evidence type="ECO:0000313" key="7">
    <source>
        <dbReference type="Proteomes" id="UP000494206"/>
    </source>
</evidence>
<keyword evidence="3" id="KW-0862">Zinc</keyword>
<organism evidence="6 7">
    <name type="scientific">Caenorhabditis bovis</name>
    <dbReference type="NCBI Taxonomy" id="2654633"/>
    <lineage>
        <taxon>Eukaryota</taxon>
        <taxon>Metazoa</taxon>
        <taxon>Ecdysozoa</taxon>
        <taxon>Nematoda</taxon>
        <taxon>Chromadorea</taxon>
        <taxon>Rhabditida</taxon>
        <taxon>Rhabditina</taxon>
        <taxon>Rhabditomorpha</taxon>
        <taxon>Rhabditoidea</taxon>
        <taxon>Rhabditidae</taxon>
        <taxon>Peloderinae</taxon>
        <taxon>Caenorhabditis</taxon>
    </lineage>
</organism>
<evidence type="ECO:0000259" key="5">
    <source>
        <dbReference type="PROSITE" id="PS50089"/>
    </source>
</evidence>
<dbReference type="OrthoDB" id="5803581at2759"/>
<dbReference type="Proteomes" id="UP000494206">
    <property type="component" value="Unassembled WGS sequence"/>
</dbReference>
<sequence length="498" mass="55356">MSSLECVICLSGYNDTDRRPCIGVCGHSICESCKCLMRTSKCPHCNREEAFAILTINYQVLELLKHGPPPNTVSGVRSEKFEEGPCSECGTMTRKLRICVQCGVNSNILVIKNDVVTINEEVNTIESGLLAVRNTAICGDCALDGIHSAHKICGLALLKKEYENLLRSETKDRIEKKISLDVGNQIQFVESYKKSYPTSNPTIADMNPVLIADRKQSVREPLLVGILDPATDTWSSIGRMPNPKSNYAVAQYSNKIFIVGGMNAGTWLSALEVYDRDKNLRKDGAKLKNARTRTSAGFFDKKMFVCGGYNGAYMNSVEIYDPDTNTWVDGPNLKKHRADCAVVTANGELYVLGGYNGKEYEEAIEKYNNNTRQFEIVGEMQGSRAGFGACFFRGRIYVGGGWSNSNNTLRTTRSYDPLTNGWREEPSFVHERKYFTMHATSETIYAVRGCRDNWSLISEVEKLDLRSNHWKPFPCNPLPLSPSTSTSSSPSINSPPIA</sequence>
<keyword evidence="2 4" id="KW-0863">Zinc-finger</keyword>